<reference evidence="2" key="1">
    <citation type="journal article" date="2019" name="Int. J. Syst. Evol. Microbiol.">
        <title>The Global Catalogue of Microorganisms (GCM) 10K type strain sequencing project: providing services to taxonomists for standard genome sequencing and annotation.</title>
        <authorList>
            <consortium name="The Broad Institute Genomics Platform"/>
            <consortium name="The Broad Institute Genome Sequencing Center for Infectious Disease"/>
            <person name="Wu L."/>
            <person name="Ma J."/>
        </authorList>
    </citation>
    <scope>NUCLEOTIDE SEQUENCE [LARGE SCALE GENOMIC DNA]</scope>
    <source>
        <strain evidence="2">KCTC 52438</strain>
    </source>
</reference>
<protein>
    <recommendedName>
        <fullName evidence="3">DUF1795 domain-containing protein</fullName>
    </recommendedName>
</protein>
<keyword evidence="2" id="KW-1185">Reference proteome</keyword>
<gene>
    <name evidence="1" type="ORF">ACFOEK_06645</name>
</gene>
<sequence>MLIQTAHHTITLHDDFAVIVPHPGHELTSEHLKELVTHVSNCEQLSSCQMQQSVETNKPILFFPHNQYSVSFCAMKELIHVQDKIQLGIVSGSERTRMVFGFLTDLCKGVNILSDTHEMNQWLATSLEKVRLN</sequence>
<dbReference type="RefSeq" id="WP_386717975.1">
    <property type="nucleotide sequence ID" value="NZ_JBHRSZ010000002.1"/>
</dbReference>
<organism evidence="1 2">
    <name type="scientific">Litoribrevibacter euphylliae</name>
    <dbReference type="NCBI Taxonomy" id="1834034"/>
    <lineage>
        <taxon>Bacteria</taxon>
        <taxon>Pseudomonadati</taxon>
        <taxon>Pseudomonadota</taxon>
        <taxon>Gammaproteobacteria</taxon>
        <taxon>Oceanospirillales</taxon>
        <taxon>Oceanospirillaceae</taxon>
        <taxon>Litoribrevibacter</taxon>
    </lineage>
</organism>
<evidence type="ECO:0000313" key="1">
    <source>
        <dbReference type="EMBL" id="MFC3150697.1"/>
    </source>
</evidence>
<evidence type="ECO:0008006" key="3">
    <source>
        <dbReference type="Google" id="ProtNLM"/>
    </source>
</evidence>
<evidence type="ECO:0000313" key="2">
    <source>
        <dbReference type="Proteomes" id="UP001595476"/>
    </source>
</evidence>
<dbReference type="EMBL" id="JBHRSZ010000002">
    <property type="protein sequence ID" value="MFC3150697.1"/>
    <property type="molecule type" value="Genomic_DNA"/>
</dbReference>
<name>A0ABV7HG83_9GAMM</name>
<comment type="caution">
    <text evidence="1">The sequence shown here is derived from an EMBL/GenBank/DDBJ whole genome shotgun (WGS) entry which is preliminary data.</text>
</comment>
<dbReference type="Proteomes" id="UP001595476">
    <property type="component" value="Unassembled WGS sequence"/>
</dbReference>
<accession>A0ABV7HG83</accession>
<proteinExistence type="predicted"/>